<evidence type="ECO:0000256" key="9">
    <source>
        <dbReference type="SAM" id="Phobius"/>
    </source>
</evidence>
<accession>A0A518XGN8</accession>
<evidence type="ECO:0000256" key="8">
    <source>
        <dbReference type="ARBA" id="ARBA00034708"/>
    </source>
</evidence>
<dbReference type="Proteomes" id="UP000319411">
    <property type="component" value="Chromosome"/>
</dbReference>
<dbReference type="AlphaFoldDB" id="A0A518XGN8"/>
<dbReference type="PANTHER" id="PTHR33281:SF19">
    <property type="entry name" value="VOLTAGE-DEPENDENT ANION CHANNEL-FORMING PROTEIN YNEE"/>
    <property type="match status" value="1"/>
</dbReference>
<keyword evidence="11" id="KW-1185">Reference proteome</keyword>
<feature type="transmembrane region" description="Helical" evidence="9">
    <location>
        <begin position="20"/>
        <end position="42"/>
    </location>
</feature>
<comment type="similarity">
    <text evidence="8">Belongs to the anion channel-forming bestrophin (TC 1.A.46) family.</text>
</comment>
<dbReference type="Pfam" id="PF25539">
    <property type="entry name" value="Bestrophin_2"/>
    <property type="match status" value="1"/>
</dbReference>
<keyword evidence="2" id="KW-0813">Transport</keyword>
<evidence type="ECO:0000256" key="4">
    <source>
        <dbReference type="ARBA" id="ARBA00022692"/>
    </source>
</evidence>
<keyword evidence="6" id="KW-0406">Ion transport</keyword>
<evidence type="ECO:0000313" key="10">
    <source>
        <dbReference type="EMBL" id="QDY43355.1"/>
    </source>
</evidence>
<comment type="subcellular location">
    <subcellularLocation>
        <location evidence="1">Cell membrane</location>
        <topology evidence="1">Multi-pass membrane protein</topology>
    </subcellularLocation>
</comment>
<evidence type="ECO:0008006" key="12">
    <source>
        <dbReference type="Google" id="ProtNLM"/>
    </source>
</evidence>
<dbReference type="GO" id="GO:0005254">
    <property type="term" value="F:chloride channel activity"/>
    <property type="evidence" value="ECO:0007669"/>
    <property type="project" value="InterPro"/>
</dbReference>
<reference evidence="10 11" key="1">
    <citation type="submission" date="2018-10" db="EMBL/GenBank/DDBJ databases">
        <title>Genome Sequencing of Pantoea dispersa DSM 32899.</title>
        <authorList>
            <person name="Nawrath M."/>
            <person name="Ottenheim C."/>
            <person name="Wilm A."/>
            <person name="Zimmermann W."/>
            <person name="Wu J.C."/>
        </authorList>
    </citation>
    <scope>NUCLEOTIDE SEQUENCE [LARGE SCALE GENOMIC DNA]</scope>
    <source>
        <strain evidence="10 11">DSM 32899</strain>
    </source>
</reference>
<feature type="transmembrane region" description="Helical" evidence="9">
    <location>
        <begin position="48"/>
        <end position="70"/>
    </location>
</feature>
<evidence type="ECO:0000313" key="11">
    <source>
        <dbReference type="Proteomes" id="UP000319411"/>
    </source>
</evidence>
<evidence type="ECO:0000256" key="6">
    <source>
        <dbReference type="ARBA" id="ARBA00023065"/>
    </source>
</evidence>
<evidence type="ECO:0000256" key="7">
    <source>
        <dbReference type="ARBA" id="ARBA00023136"/>
    </source>
</evidence>
<dbReference type="OrthoDB" id="445589at2"/>
<evidence type="ECO:0000256" key="3">
    <source>
        <dbReference type="ARBA" id="ARBA00022475"/>
    </source>
</evidence>
<gene>
    <name evidence="10" type="ORF">D8B20_16365</name>
</gene>
<sequence>MIVRPPQHWFLRLFDWHGSVLVSIVFRLSLNLLMSVIALIGYPWFATLGIHLTTAPFSLIGVSIAIFLGFRNNASYARFIEARTLWGNLHIAQRSLLRQVKSVRGLRPEQVSDFIGLQLAFSWSLKHRLRHTDAQADLQRLLPAAWQPAVLGHPMPTSQIMLCMAEWLAQRRDEGLISDIVWQSMDENLNHFSACLGGCDRLAGTPIPFAYSLILHRTVYLFCTLLPFALVADLHLMTPLVSVFISYTFLSLESLAEELEDPFGTAPNHLPLDALCISLARNLQAMNNDFPLPAPHQPDAHFNLT</sequence>
<keyword evidence="7 9" id="KW-0472">Membrane</keyword>
<evidence type="ECO:0000256" key="1">
    <source>
        <dbReference type="ARBA" id="ARBA00004651"/>
    </source>
</evidence>
<keyword evidence="5 9" id="KW-1133">Transmembrane helix</keyword>
<proteinExistence type="inferred from homology"/>
<keyword evidence="4 9" id="KW-0812">Transmembrane</keyword>
<dbReference type="EMBL" id="CP032702">
    <property type="protein sequence ID" value="QDY43355.1"/>
    <property type="molecule type" value="Genomic_DNA"/>
</dbReference>
<organism evidence="10 11">
    <name type="scientific">Candidatus Pantoea soli</name>
    <dbReference type="NCBI Taxonomy" id="3098669"/>
    <lineage>
        <taxon>Bacteria</taxon>
        <taxon>Pseudomonadati</taxon>
        <taxon>Pseudomonadota</taxon>
        <taxon>Gammaproteobacteria</taxon>
        <taxon>Enterobacterales</taxon>
        <taxon>Erwiniaceae</taxon>
        <taxon>Pantoea</taxon>
    </lineage>
</organism>
<protein>
    <recommendedName>
        <fullName evidence="12">Ibestrophin</fullName>
    </recommendedName>
</protein>
<name>A0A518XGN8_9GAMM</name>
<dbReference type="RefSeq" id="WP_145889931.1">
    <property type="nucleotide sequence ID" value="NZ_CP032702.1"/>
</dbReference>
<dbReference type="InterPro" id="IPR044669">
    <property type="entry name" value="YneE/VCCN1/2-like"/>
</dbReference>
<feature type="transmembrane region" description="Helical" evidence="9">
    <location>
        <begin position="219"/>
        <end position="245"/>
    </location>
</feature>
<evidence type="ECO:0000256" key="5">
    <source>
        <dbReference type="ARBA" id="ARBA00022989"/>
    </source>
</evidence>
<dbReference type="GO" id="GO:0005886">
    <property type="term" value="C:plasma membrane"/>
    <property type="evidence" value="ECO:0007669"/>
    <property type="project" value="UniProtKB-SubCell"/>
</dbReference>
<dbReference type="PANTHER" id="PTHR33281">
    <property type="entry name" value="UPF0187 PROTEIN YNEE"/>
    <property type="match status" value="1"/>
</dbReference>
<dbReference type="KEGG" id="pdis:D8B20_16365"/>
<keyword evidence="3" id="KW-1003">Cell membrane</keyword>
<evidence type="ECO:0000256" key="2">
    <source>
        <dbReference type="ARBA" id="ARBA00022448"/>
    </source>
</evidence>